<keyword evidence="2" id="KW-0479">Metal-binding</keyword>
<evidence type="ECO:0000256" key="5">
    <source>
        <dbReference type="ARBA" id="ARBA00023242"/>
    </source>
</evidence>
<comment type="subcellular location">
    <subcellularLocation>
        <location evidence="1">Nucleus</location>
    </subcellularLocation>
</comment>
<dbReference type="CDD" id="cd20405">
    <property type="entry name" value="Tudor_Agenet_AtDUF_rpt1_3"/>
    <property type="match status" value="1"/>
</dbReference>
<dbReference type="GO" id="GO:0008270">
    <property type="term" value="F:zinc ion binding"/>
    <property type="evidence" value="ECO:0007669"/>
    <property type="project" value="UniProtKB-KW"/>
</dbReference>
<dbReference type="Pfam" id="PF23209">
    <property type="entry name" value="IDM1_C"/>
    <property type="match status" value="2"/>
</dbReference>
<gene>
    <name evidence="9" type="ORF">VNO78_27883</name>
</gene>
<dbReference type="GO" id="GO:0005634">
    <property type="term" value="C:nucleus"/>
    <property type="evidence" value="ECO:0007669"/>
    <property type="project" value="UniProtKB-SubCell"/>
</dbReference>
<dbReference type="Gene3D" id="3.30.40.10">
    <property type="entry name" value="Zinc/RING finger domain, C3HC4 (zinc finger)"/>
    <property type="match status" value="2"/>
</dbReference>
<dbReference type="PANTHER" id="PTHR46309:SF12">
    <property type="entry name" value="GB|AAC80581.1"/>
    <property type="match status" value="1"/>
</dbReference>
<dbReference type="Pfam" id="PF05641">
    <property type="entry name" value="Agenet"/>
    <property type="match status" value="1"/>
</dbReference>
<evidence type="ECO:0000313" key="9">
    <source>
        <dbReference type="EMBL" id="KAK7387243.1"/>
    </source>
</evidence>
<dbReference type="InterPro" id="IPR011011">
    <property type="entry name" value="Znf_FYVE_PHD"/>
</dbReference>
<dbReference type="Pfam" id="PF16135">
    <property type="entry name" value="TDBD"/>
    <property type="match status" value="1"/>
</dbReference>
<dbReference type="InterPro" id="IPR042163">
    <property type="entry name" value="PHF12"/>
</dbReference>
<dbReference type="GO" id="GO:0006357">
    <property type="term" value="P:regulation of transcription by RNA polymerase II"/>
    <property type="evidence" value="ECO:0007669"/>
    <property type="project" value="TreeGrafter"/>
</dbReference>
<keyword evidence="4" id="KW-0862">Zinc</keyword>
<proteinExistence type="predicted"/>
<evidence type="ECO:0000256" key="6">
    <source>
        <dbReference type="PROSITE-ProRule" id="PRU00146"/>
    </source>
</evidence>
<dbReference type="InterPro" id="IPR019787">
    <property type="entry name" value="Znf_PHD-finger"/>
</dbReference>
<dbReference type="InterPro" id="IPR013083">
    <property type="entry name" value="Znf_RING/FYVE/PHD"/>
</dbReference>
<dbReference type="SMART" id="SM00249">
    <property type="entry name" value="PHD"/>
    <property type="match status" value="2"/>
</dbReference>
<dbReference type="EMBL" id="JAYMYS010000007">
    <property type="protein sequence ID" value="KAK7387243.1"/>
    <property type="molecule type" value="Genomic_DNA"/>
</dbReference>
<feature type="compositionally biased region" description="Polar residues" evidence="7">
    <location>
        <begin position="1197"/>
        <end position="1214"/>
    </location>
</feature>
<keyword evidence="5" id="KW-0539">Nucleus</keyword>
<feature type="region of interest" description="Disordered" evidence="7">
    <location>
        <begin position="1197"/>
        <end position="1218"/>
    </location>
</feature>
<evidence type="ECO:0000256" key="1">
    <source>
        <dbReference type="ARBA" id="ARBA00004123"/>
    </source>
</evidence>
<evidence type="ECO:0000256" key="2">
    <source>
        <dbReference type="ARBA" id="ARBA00022723"/>
    </source>
</evidence>
<keyword evidence="3 6" id="KW-0863">Zinc-finger</keyword>
<dbReference type="Proteomes" id="UP001386955">
    <property type="component" value="Unassembled WGS sequence"/>
</dbReference>
<keyword evidence="10" id="KW-1185">Reference proteome</keyword>
<dbReference type="AlphaFoldDB" id="A0AAN9S3F3"/>
<reference evidence="9 10" key="1">
    <citation type="submission" date="2024-01" db="EMBL/GenBank/DDBJ databases">
        <title>The genomes of 5 underutilized Papilionoideae crops provide insights into root nodulation and disease resistanc.</title>
        <authorList>
            <person name="Jiang F."/>
        </authorList>
    </citation>
    <scope>NUCLEOTIDE SEQUENCE [LARGE SCALE GENOMIC DNA]</scope>
    <source>
        <strain evidence="9">DUOXIRENSHENG_FW03</strain>
        <tissue evidence="9">Leaves</tissue>
    </source>
</reference>
<name>A0AAN9S3F3_PSOTE</name>
<dbReference type="InterPro" id="IPR008395">
    <property type="entry name" value="Agenet-like_dom"/>
</dbReference>
<dbReference type="SUPFAM" id="SSF55729">
    <property type="entry name" value="Acyl-CoA N-acyltransferases (Nat)"/>
    <property type="match status" value="1"/>
</dbReference>
<accession>A0AAN9S3F3</accession>
<sequence length="1264" mass="144137">MEDVHNSQSKKRKRRFSKKLQVDEMVEVRSMELGFQGSWHPGKIIQCEKLKRHVRYNNLLDDDGVNYLVEVVNVSETLEDGIECDDLYVRGLIRPVPPWIDFERGDLNFGLCVDVNYQEAWWEGVIFDNCDGMENRSVFFPDFGDEIQVGIHQLRITQDWDEVTDEWMRRGNWVFLDLIEEQERKLLVAVSAKQIWYDLQIKREFKMIKEWTFNVKYLWRDMVVEIVNDYLSLTVKEILSILNPSDNIQNPDIFPPTVSSSVVNEEVEDVPEFCPEAMAGVDLSMSLPDKEIVVQKVPLVKEISPNGDCEVVSGASCLEENREDRFSTDSNWKPLKLSEGELCPDAVEEYLLASDRETRAFWKDKLQKHLICLGWKIEWTDKYKSKRYRYNVPDKQGQKFYLSLLEVCRVMKKDKMHPTVDCHPSDQPLNPSDNIQNPYIFPPTVPSSVVNEEVEDVPEFCPEAVEQYYNSYITNKSRAFKKKWILKAKRHLLAEGWIFDYPPPTNKKRGIIYISPEDRRFPTLHAACKFCMEKGISKLATSDMRPLNVLGKNEVNVDQVSIGELPKGSELQAMDGIVASRSTAHKKRKRVRDSKVNTSTCQRNGKPLRVLRLNKRVQKVSAPSLLHPKPLNVLSCLIDKRIILSRSKVYYKSKGRYVQTLAEGKITRDGIKCNCCLAIYSFVGFENHASGSSTCRPSASIFLEDGKSLLDCQIEMMQRHMTRETSGKSFSDLSLSDYICSVCHYGGKLILCDKCPSSFHKTCLGLEDIPAGDWFCPSCRCGICGQWKIDGNEIGHFLTCVQCEHKYHVRCLENGASDKSIYLGNWFCGKECEKIYDGLHKLLGEPVSVGVDNLTWTLVKFINPDSCDPGSIRNDLLAESCIKLNLALSVMHECFKPLKEYFTGRDLMEDVIFSRWSELNRLNFQGFYIVILERDEELISAATVRVHGKKVAEVPLVGTRLQYRRHGMCRILIRELEKVICKRYICLSSFALTGGLFLPGISGFVMLVDADASNLERDLDGVLNDILLFYKLSDIGILCLYNLSIVTSDVFAMVFIQELIQLGVERLVLPAVPSVLETWTGSFGFAKMTDFERSQFLDYTFLDFQDTIMCQKLLIRQSPDSVLLRESQPKGDIFSGSCCANFSKSSVCEVYQVEEIDETGMVDEQIKETSVAIKALISGSNEDHVIGALESLTLVQRPSPGDQQRQNGTTSSECSNDKLVDRNNDDMCKLFYSPKKVSKTCEGLAFHGELALQGFELAEYKKDD</sequence>
<dbReference type="InterPro" id="IPR016181">
    <property type="entry name" value="Acyl_CoA_acyltransferase"/>
</dbReference>
<comment type="caution">
    <text evidence="9">The sequence shown here is derived from an EMBL/GenBank/DDBJ whole genome shotgun (WGS) entry which is preliminary data.</text>
</comment>
<dbReference type="Pfam" id="PF22970">
    <property type="entry name" value="DUF7028"/>
    <property type="match status" value="2"/>
</dbReference>
<evidence type="ECO:0000259" key="8">
    <source>
        <dbReference type="PROSITE" id="PS50016"/>
    </source>
</evidence>
<evidence type="ECO:0000256" key="7">
    <source>
        <dbReference type="SAM" id="MobiDB-lite"/>
    </source>
</evidence>
<dbReference type="PROSITE" id="PS50016">
    <property type="entry name" value="ZF_PHD_2"/>
    <property type="match status" value="1"/>
</dbReference>
<dbReference type="GO" id="GO:0003714">
    <property type="term" value="F:transcription corepressor activity"/>
    <property type="evidence" value="ECO:0007669"/>
    <property type="project" value="InterPro"/>
</dbReference>
<dbReference type="PANTHER" id="PTHR46309">
    <property type="entry name" value="PHD FINGER PROTEIN 12"/>
    <property type="match status" value="1"/>
</dbReference>
<dbReference type="InterPro" id="IPR032308">
    <property type="entry name" value="TDBD"/>
</dbReference>
<dbReference type="InterPro" id="IPR014002">
    <property type="entry name" value="Agenet_dom_plant"/>
</dbReference>
<feature type="domain" description="PHD-type" evidence="8">
    <location>
        <begin position="737"/>
        <end position="782"/>
    </location>
</feature>
<dbReference type="InterPro" id="IPR056511">
    <property type="entry name" value="IDM1_C"/>
</dbReference>
<evidence type="ECO:0000313" key="10">
    <source>
        <dbReference type="Proteomes" id="UP001386955"/>
    </source>
</evidence>
<dbReference type="SMART" id="SM00743">
    <property type="entry name" value="Agenet"/>
    <property type="match status" value="2"/>
</dbReference>
<evidence type="ECO:0000256" key="3">
    <source>
        <dbReference type="ARBA" id="ARBA00022771"/>
    </source>
</evidence>
<dbReference type="Pfam" id="PF00628">
    <property type="entry name" value="PHD"/>
    <property type="match status" value="1"/>
</dbReference>
<dbReference type="SUPFAM" id="SSF57903">
    <property type="entry name" value="FYVE/PHD zinc finger"/>
    <property type="match status" value="1"/>
</dbReference>
<dbReference type="InterPro" id="IPR001965">
    <property type="entry name" value="Znf_PHD"/>
</dbReference>
<organism evidence="9 10">
    <name type="scientific">Psophocarpus tetragonolobus</name>
    <name type="common">Winged bean</name>
    <name type="synonym">Dolichos tetragonolobus</name>
    <dbReference type="NCBI Taxonomy" id="3891"/>
    <lineage>
        <taxon>Eukaryota</taxon>
        <taxon>Viridiplantae</taxon>
        <taxon>Streptophyta</taxon>
        <taxon>Embryophyta</taxon>
        <taxon>Tracheophyta</taxon>
        <taxon>Spermatophyta</taxon>
        <taxon>Magnoliopsida</taxon>
        <taxon>eudicotyledons</taxon>
        <taxon>Gunneridae</taxon>
        <taxon>Pentapetalae</taxon>
        <taxon>rosids</taxon>
        <taxon>fabids</taxon>
        <taxon>Fabales</taxon>
        <taxon>Fabaceae</taxon>
        <taxon>Papilionoideae</taxon>
        <taxon>50 kb inversion clade</taxon>
        <taxon>NPAAA clade</taxon>
        <taxon>indigoferoid/millettioid clade</taxon>
        <taxon>Phaseoleae</taxon>
        <taxon>Psophocarpus</taxon>
    </lineage>
</organism>
<protein>
    <recommendedName>
        <fullName evidence="8">PHD-type domain-containing protein</fullName>
    </recommendedName>
</protein>
<evidence type="ECO:0000256" key="4">
    <source>
        <dbReference type="ARBA" id="ARBA00022833"/>
    </source>
</evidence>
<dbReference type="InterPro" id="IPR054292">
    <property type="entry name" value="DUF7028"/>
</dbReference>